<keyword evidence="2" id="KW-0695">RNA-directed DNA polymerase</keyword>
<accession>A0ABQ5H5A8</accession>
<evidence type="ECO:0000313" key="3">
    <source>
        <dbReference type="Proteomes" id="UP001151760"/>
    </source>
</evidence>
<proteinExistence type="predicted"/>
<evidence type="ECO:0000313" key="2">
    <source>
        <dbReference type="EMBL" id="GJT83068.1"/>
    </source>
</evidence>
<reference evidence="2" key="2">
    <citation type="submission" date="2022-01" db="EMBL/GenBank/DDBJ databases">
        <authorList>
            <person name="Yamashiro T."/>
            <person name="Shiraishi A."/>
            <person name="Satake H."/>
            <person name="Nakayama K."/>
        </authorList>
    </citation>
    <scope>NUCLEOTIDE SEQUENCE</scope>
</reference>
<reference evidence="2" key="1">
    <citation type="journal article" date="2022" name="Int. J. Mol. Sci.">
        <title>Draft Genome of Tanacetum Coccineum: Genomic Comparison of Closely Related Tanacetum-Family Plants.</title>
        <authorList>
            <person name="Yamashiro T."/>
            <person name="Shiraishi A."/>
            <person name="Nakayama K."/>
            <person name="Satake H."/>
        </authorList>
    </citation>
    <scope>NUCLEOTIDE SEQUENCE</scope>
</reference>
<gene>
    <name evidence="2" type="ORF">Tco_1057410</name>
</gene>
<organism evidence="2 3">
    <name type="scientific">Tanacetum coccineum</name>
    <dbReference type="NCBI Taxonomy" id="301880"/>
    <lineage>
        <taxon>Eukaryota</taxon>
        <taxon>Viridiplantae</taxon>
        <taxon>Streptophyta</taxon>
        <taxon>Embryophyta</taxon>
        <taxon>Tracheophyta</taxon>
        <taxon>Spermatophyta</taxon>
        <taxon>Magnoliopsida</taxon>
        <taxon>eudicotyledons</taxon>
        <taxon>Gunneridae</taxon>
        <taxon>Pentapetalae</taxon>
        <taxon>asterids</taxon>
        <taxon>campanulids</taxon>
        <taxon>Asterales</taxon>
        <taxon>Asteraceae</taxon>
        <taxon>Asteroideae</taxon>
        <taxon>Anthemideae</taxon>
        <taxon>Anthemidinae</taxon>
        <taxon>Tanacetum</taxon>
    </lineage>
</organism>
<feature type="region of interest" description="Disordered" evidence="1">
    <location>
        <begin position="278"/>
        <end position="299"/>
    </location>
</feature>
<name>A0ABQ5H5A8_9ASTR</name>
<keyword evidence="2" id="KW-0808">Transferase</keyword>
<keyword evidence="2" id="KW-0548">Nucleotidyltransferase</keyword>
<evidence type="ECO:0000256" key="1">
    <source>
        <dbReference type="SAM" id="MobiDB-lite"/>
    </source>
</evidence>
<dbReference type="Proteomes" id="UP001151760">
    <property type="component" value="Unassembled WGS sequence"/>
</dbReference>
<dbReference type="EMBL" id="BQNB010019227">
    <property type="protein sequence ID" value="GJT83068.1"/>
    <property type="molecule type" value="Genomic_DNA"/>
</dbReference>
<protein>
    <submittedName>
        <fullName evidence="2">RNA-directed DNA polymerase, eukaryota</fullName>
    </submittedName>
</protein>
<keyword evidence="3" id="KW-1185">Reference proteome</keyword>
<sequence length="318" mass="36674">MITHFRVKTNCPTQRLNRHVSPVSPLPKLYTDAFNDLNPNWQNVMCDEYNALIKNKTWTLVPRPTDTNIVRYMWLFRHKYLADGTLTRYKARLVANDRGKLQLIVIMSSENGVHPPAPNPSHNSNFSLLSVLGRERLTGPNYMDWKRNLRFTLRYENKKYVLNEKIPTINDDSTQEEIEAHQKHYDDANKGKASKERLDVVKSLMACKPKPRASICAFVLEMKGYFDMMESLNMVFDAELSINIILSGLQADYNQFMLSYQMNRKETSIMELHSLLQTAEKGPQGKSDRGSKRKAESEIATTSDLKEAVCFYCNIKGH</sequence>
<comment type="caution">
    <text evidence="2">The sequence shown here is derived from an EMBL/GenBank/DDBJ whole genome shotgun (WGS) entry which is preliminary data.</text>
</comment>
<feature type="compositionally biased region" description="Basic and acidic residues" evidence="1">
    <location>
        <begin position="286"/>
        <end position="297"/>
    </location>
</feature>
<dbReference type="GO" id="GO:0003964">
    <property type="term" value="F:RNA-directed DNA polymerase activity"/>
    <property type="evidence" value="ECO:0007669"/>
    <property type="project" value="UniProtKB-KW"/>
</dbReference>